<feature type="region of interest" description="Disordered" evidence="1">
    <location>
        <begin position="1"/>
        <end position="88"/>
    </location>
</feature>
<gene>
    <name evidence="2" type="ORF">nbrc107696_26900</name>
</gene>
<feature type="compositionally biased region" description="Basic and acidic residues" evidence="1">
    <location>
        <begin position="55"/>
        <end position="73"/>
    </location>
</feature>
<evidence type="ECO:0000313" key="3">
    <source>
        <dbReference type="Proteomes" id="UP000444960"/>
    </source>
</evidence>
<evidence type="ECO:0000256" key="1">
    <source>
        <dbReference type="SAM" id="MobiDB-lite"/>
    </source>
</evidence>
<dbReference type="EMBL" id="BJOV01000005">
    <property type="protein sequence ID" value="GEE02244.1"/>
    <property type="molecule type" value="Genomic_DNA"/>
</dbReference>
<reference evidence="3" key="1">
    <citation type="submission" date="2019-06" db="EMBL/GenBank/DDBJ databases">
        <title>Gordonia isolated from sludge of a wastewater treatment plant.</title>
        <authorList>
            <person name="Tamura T."/>
            <person name="Aoyama K."/>
            <person name="Kang Y."/>
            <person name="Saito S."/>
            <person name="Akiyama N."/>
            <person name="Yazawa K."/>
            <person name="Gonoi T."/>
            <person name="Mikami Y."/>
        </authorList>
    </citation>
    <scope>NUCLEOTIDE SEQUENCE [LARGE SCALE GENOMIC DNA]</scope>
    <source>
        <strain evidence="3">NBRC 107696</strain>
    </source>
</reference>
<keyword evidence="3" id="KW-1185">Reference proteome</keyword>
<protein>
    <submittedName>
        <fullName evidence="2">Uncharacterized protein</fullName>
    </submittedName>
</protein>
<proteinExistence type="predicted"/>
<feature type="compositionally biased region" description="Basic and acidic residues" evidence="1">
    <location>
        <begin position="183"/>
        <end position="196"/>
    </location>
</feature>
<dbReference type="AlphaFoldDB" id="A0A7I9VAH0"/>
<dbReference type="Proteomes" id="UP000444960">
    <property type="component" value="Unassembled WGS sequence"/>
</dbReference>
<feature type="region of interest" description="Disordered" evidence="1">
    <location>
        <begin position="141"/>
        <end position="196"/>
    </location>
</feature>
<feature type="compositionally biased region" description="Basic and acidic residues" evidence="1">
    <location>
        <begin position="141"/>
        <end position="173"/>
    </location>
</feature>
<comment type="caution">
    <text evidence="2">The sequence shown here is derived from an EMBL/GenBank/DDBJ whole genome shotgun (WGS) entry which is preliminary data.</text>
</comment>
<accession>A0A7I9VAH0</accession>
<name>A0A7I9VAH0_9ACTN</name>
<evidence type="ECO:0000313" key="2">
    <source>
        <dbReference type="EMBL" id="GEE02244.1"/>
    </source>
</evidence>
<organism evidence="2 3">
    <name type="scientific">Gordonia spumicola</name>
    <dbReference type="NCBI Taxonomy" id="589161"/>
    <lineage>
        <taxon>Bacteria</taxon>
        <taxon>Bacillati</taxon>
        <taxon>Actinomycetota</taxon>
        <taxon>Actinomycetes</taxon>
        <taxon>Mycobacteriales</taxon>
        <taxon>Gordoniaceae</taxon>
        <taxon>Gordonia</taxon>
    </lineage>
</organism>
<feature type="compositionally biased region" description="Low complexity" evidence="1">
    <location>
        <begin position="1"/>
        <end position="35"/>
    </location>
</feature>
<sequence length="196" mass="20841">MDAAATAAAPTGSAHAITRLRRPTSAAEAPSATPAMKTGITIDPKPAPRGSSSARRCDVDDRQGRAARLRGESGADLGQHTGDRRAAAGRDDRLRLRTDDESAVHVAVAGGLLQVVRGLERADVEGSGLTLVECGAHLLDRGRRSGHSDRDVVRFTARRGPDEHQQHERNDDGHADDDGDEFADCRGHDRPPEHGT</sequence>